<dbReference type="HAMAP" id="MF_03049">
    <property type="entry name" value="MOCS3_Uba4"/>
    <property type="match status" value="1"/>
</dbReference>
<comment type="similarity">
    <text evidence="10">In the N-terminal section; belongs to the HesA/MoeB/ThiF family. UBA4 subfamily.</text>
</comment>
<dbReference type="InterPro" id="IPR035985">
    <property type="entry name" value="Ubiquitin-activating_enz"/>
</dbReference>
<dbReference type="InterPro" id="IPR028885">
    <property type="entry name" value="MOCS3/Uba4"/>
</dbReference>
<keyword evidence="2 10" id="KW-0963">Cytoplasm</keyword>
<feature type="binding site" evidence="10">
    <location>
        <position position="315"/>
    </location>
    <ligand>
        <name>Zn(2+)</name>
        <dbReference type="ChEBI" id="CHEBI:29105"/>
    </ligand>
</feature>
<feature type="binding site" evidence="10">
    <location>
        <position position="240"/>
    </location>
    <ligand>
        <name>Zn(2+)</name>
        <dbReference type="ChEBI" id="CHEBI:29105"/>
    </ligand>
</feature>
<keyword evidence="12" id="KW-0812">Transmembrane</keyword>
<feature type="binding site" evidence="10">
    <location>
        <position position="151"/>
    </location>
    <ligand>
        <name>ATP</name>
        <dbReference type="ChEBI" id="CHEBI:30616"/>
    </ligand>
</feature>
<comment type="cofactor">
    <cofactor evidence="10">
        <name>Zn(2+)</name>
        <dbReference type="ChEBI" id="CHEBI:29105"/>
    </cofactor>
    <text evidence="10">Binds 1 zinc ion per subunit.</text>
</comment>
<keyword evidence="12" id="KW-1133">Transmembrane helix</keyword>
<evidence type="ECO:0000256" key="10">
    <source>
        <dbReference type="HAMAP-Rule" id="MF_03049"/>
    </source>
</evidence>
<feature type="binding site" evidence="10">
    <location>
        <position position="237"/>
    </location>
    <ligand>
        <name>Zn(2+)</name>
        <dbReference type="ChEBI" id="CHEBI:29105"/>
    </ligand>
</feature>
<feature type="transmembrane region" description="Helical" evidence="12">
    <location>
        <begin position="99"/>
        <end position="120"/>
    </location>
</feature>
<evidence type="ECO:0000256" key="8">
    <source>
        <dbReference type="ARBA" id="ARBA00022840"/>
    </source>
</evidence>
<keyword evidence="15" id="KW-1185">Reference proteome</keyword>
<dbReference type="GO" id="GO:0042292">
    <property type="term" value="F:URM1 activating enzyme activity"/>
    <property type="evidence" value="ECO:0007669"/>
    <property type="project" value="TreeGrafter"/>
</dbReference>
<dbReference type="FunFam" id="3.40.50.720:FF:000033">
    <property type="entry name" value="Adenylyltransferase and sulfurtransferase MOCS3"/>
    <property type="match status" value="1"/>
</dbReference>
<evidence type="ECO:0000313" key="15">
    <source>
        <dbReference type="Proteomes" id="UP000195570"/>
    </source>
</evidence>
<feature type="binding site" evidence="10">
    <location>
        <position position="106"/>
    </location>
    <ligand>
        <name>ATP</name>
        <dbReference type="ChEBI" id="CHEBI:30616"/>
    </ligand>
</feature>
<dbReference type="VEuPathDB" id="TriTrypDB:TEOVI_000650500"/>
<dbReference type="GO" id="GO:0002143">
    <property type="term" value="P:tRNA wobble position uridine thiolation"/>
    <property type="evidence" value="ECO:0007669"/>
    <property type="project" value="InterPro"/>
</dbReference>
<dbReference type="Gene3D" id="3.40.250.10">
    <property type="entry name" value="Rhodanese-like domain"/>
    <property type="match status" value="1"/>
</dbReference>
<feature type="domain" description="Rhodanese" evidence="13">
    <location>
        <begin position="382"/>
        <end position="503"/>
    </location>
</feature>
<name>A0A1G4I7U3_TRYEQ</name>
<dbReference type="InterPro" id="IPR036873">
    <property type="entry name" value="Rhodanese-like_dom_sf"/>
</dbReference>
<organism evidence="14 15">
    <name type="scientific">Trypanosoma equiperdum</name>
    <dbReference type="NCBI Taxonomy" id="5694"/>
    <lineage>
        <taxon>Eukaryota</taxon>
        <taxon>Discoba</taxon>
        <taxon>Euglenozoa</taxon>
        <taxon>Kinetoplastea</taxon>
        <taxon>Metakinetoplastina</taxon>
        <taxon>Trypanosomatida</taxon>
        <taxon>Trypanosomatidae</taxon>
        <taxon>Trypanosoma</taxon>
    </lineage>
</organism>
<dbReference type="GeneID" id="92380439"/>
<protein>
    <recommendedName>
        <fullName evidence="10">Adenylyltransferase and sulfurtransferase MOCS3 homolog</fullName>
    </recommendedName>
    <alternativeName>
        <fullName evidence="10">UBA4 homolog</fullName>
    </alternativeName>
    <alternativeName>
        <fullName evidence="10">Ubiquitin-like protein activator 4 homolog</fullName>
    </alternativeName>
    <domain>
        <recommendedName>
            <fullName evidence="10">Adenylyltransferase</fullName>
            <ecNumber evidence="10">2.7.7.-</ecNumber>
        </recommendedName>
    </domain>
    <domain>
        <recommendedName>
            <fullName evidence="10">Sulfurtransferase</fullName>
            <ecNumber evidence="10">2.8.1.-</ecNumber>
        </recommendedName>
    </domain>
</protein>
<evidence type="ECO:0000256" key="4">
    <source>
        <dbReference type="ARBA" id="ARBA00022694"/>
    </source>
</evidence>
<feature type="region of interest" description="Disordered" evidence="11">
    <location>
        <begin position="36"/>
        <end position="68"/>
    </location>
</feature>
<feature type="binding site" evidence="10">
    <location>
        <begin position="195"/>
        <end position="196"/>
    </location>
    <ligand>
        <name>ATP</name>
        <dbReference type="ChEBI" id="CHEBI:30616"/>
    </ligand>
</feature>
<gene>
    <name evidence="14" type="ORF">TEOVI_000650500</name>
</gene>
<evidence type="ECO:0000256" key="11">
    <source>
        <dbReference type="SAM" id="MobiDB-lite"/>
    </source>
</evidence>
<keyword evidence="6 10" id="KW-0547">Nucleotide-binding</keyword>
<feature type="binding site" evidence="10">
    <location>
        <begin position="134"/>
        <end position="138"/>
    </location>
    <ligand>
        <name>ATP</name>
        <dbReference type="ChEBI" id="CHEBI:30616"/>
    </ligand>
</feature>
<dbReference type="PANTHER" id="PTHR10953:SF102">
    <property type="entry name" value="ADENYLYLTRANSFERASE AND SULFURTRANSFERASE MOCS3"/>
    <property type="match status" value="1"/>
</dbReference>
<keyword evidence="7 10" id="KW-0862">Zinc</keyword>
<evidence type="ECO:0000313" key="14">
    <source>
        <dbReference type="EMBL" id="SCU67842.1"/>
    </source>
</evidence>
<dbReference type="UniPathway" id="UPA00988"/>
<sequence>MNVLEDLEAQVATARLRLHELEERLHEERNRVNSCGADVLTSSGPSSIDNSGGSTAGETPSFVSSSGSLTKSDVERFSRQIVLEDIGAKGMDRIRRGRVLLVGAGGLGSTAALYLVAAGVGELCIVDFDTVEHSNLHRQIIHNTMRVGMSKAESAVQSCLALNPRAKIRAITAPFTPANAEELVRGCDVVVDGSDNVATRYLINDAAARYRRPLVSGSALRWEGQLSVYCGGLSCPCYRCLFPTPPPASAVGSCNDTGVVGPVPGCIGCLQATEALKLLAGAGDVLEGRLLLLDALRMQLRVVRLRGRQKDCPACGEAAKLNVGKSLQQLAAERPEYVMPSCASGALRSANMLPAEANVAPSVYFSVLQKLLRGERMSWMTLDVRPKEQYDMAHLPHSVSLPLKQLEMWKRDGVLQNEWEKFVNSVPCASRGPMDVYVICRRGISSVKAMQVLLPLQEWCPKSCGTDVDGKAAIHQNPGKRFRFINVDGGLNRYHREVDRNFPFY</sequence>
<feature type="active site" description="Glycyl thioester intermediate; for adenylyltransferase activity" evidence="10">
    <location>
        <position position="254"/>
    </location>
</feature>
<dbReference type="InterPro" id="IPR001763">
    <property type="entry name" value="Rhodanese-like_dom"/>
</dbReference>
<evidence type="ECO:0000256" key="5">
    <source>
        <dbReference type="ARBA" id="ARBA00022723"/>
    </source>
</evidence>
<dbReference type="InterPro" id="IPR000594">
    <property type="entry name" value="ThiF_NAD_FAD-bd"/>
</dbReference>
<dbReference type="GO" id="GO:0005524">
    <property type="term" value="F:ATP binding"/>
    <property type="evidence" value="ECO:0007669"/>
    <property type="project" value="UniProtKB-KW"/>
</dbReference>
<dbReference type="EC" id="2.8.1.-" evidence="10"/>
<comment type="function">
    <text evidence="10">Plays a central role in 2-thiolation of mcm(5)S(2)U at tRNA wobble positions of cytosolic tRNA(Lys), tRNA(Glu) and tRNA(Gln). Acts by mediating the C-terminal thiocarboxylation of the sulfur carrier URM1. Its N-terminus first activates URM1 as acyl-adenylate (-COAMP), then the persulfide sulfur on the catalytic cysteine is transferred to URM1 to form thiocarboxylation (-COSH) of its C-terminus. The reaction probably involves hydrogen sulfide that is generated from the persulfide intermediate and that acts as nucleophile towards URM1. Subsequently, a transient disulfide bond is formed. Does not use thiosulfate as sulfur donor; NFS1 probably acting as a sulfur donor for thiocarboxylation reactions.</text>
</comment>
<feature type="binding site" evidence="10">
    <location>
        <position position="312"/>
    </location>
    <ligand>
        <name>Zn(2+)</name>
        <dbReference type="ChEBI" id="CHEBI:29105"/>
    </ligand>
</feature>
<dbReference type="GO" id="GO:0005829">
    <property type="term" value="C:cytosol"/>
    <property type="evidence" value="ECO:0007669"/>
    <property type="project" value="UniProtKB-SubCell"/>
</dbReference>
<dbReference type="EC" id="2.7.7.-" evidence="10"/>
<dbReference type="RefSeq" id="XP_067079116.1">
    <property type="nucleotide sequence ID" value="XM_067223015.1"/>
</dbReference>
<dbReference type="SUPFAM" id="SSF69572">
    <property type="entry name" value="Activating enzymes of the ubiquitin-like proteins"/>
    <property type="match status" value="1"/>
</dbReference>
<evidence type="ECO:0000256" key="7">
    <source>
        <dbReference type="ARBA" id="ARBA00022833"/>
    </source>
</evidence>
<evidence type="ECO:0000256" key="2">
    <source>
        <dbReference type="ARBA" id="ARBA00022490"/>
    </source>
</evidence>
<dbReference type="GO" id="GO:0004792">
    <property type="term" value="F:thiosulfate-cyanide sulfurtransferase activity"/>
    <property type="evidence" value="ECO:0007669"/>
    <property type="project" value="TreeGrafter"/>
</dbReference>
<dbReference type="Proteomes" id="UP000195570">
    <property type="component" value="Unassembled WGS sequence"/>
</dbReference>
<evidence type="ECO:0000256" key="1">
    <source>
        <dbReference type="ARBA" id="ARBA00004514"/>
    </source>
</evidence>
<keyword evidence="5 10" id="KW-0479">Metal-binding</keyword>
<keyword evidence="3 10" id="KW-0808">Transferase</keyword>
<evidence type="ECO:0000256" key="12">
    <source>
        <dbReference type="SAM" id="Phobius"/>
    </source>
</evidence>
<dbReference type="EMBL" id="CZPT02000812">
    <property type="protein sequence ID" value="SCU67842.1"/>
    <property type="molecule type" value="Genomic_DNA"/>
</dbReference>
<accession>A0A1G4I7U3</accession>
<keyword evidence="12" id="KW-0472">Membrane</keyword>
<evidence type="ECO:0000256" key="9">
    <source>
        <dbReference type="ARBA" id="ARBA00023268"/>
    </source>
</evidence>
<dbReference type="Gene3D" id="3.40.50.720">
    <property type="entry name" value="NAD(P)-binding Rossmann-like Domain"/>
    <property type="match status" value="1"/>
</dbReference>
<evidence type="ECO:0000256" key="3">
    <source>
        <dbReference type="ARBA" id="ARBA00022679"/>
    </source>
</evidence>
<dbReference type="PROSITE" id="PS50206">
    <property type="entry name" value="RHODANESE_3"/>
    <property type="match status" value="1"/>
</dbReference>
<dbReference type="InterPro" id="IPR045886">
    <property type="entry name" value="ThiF/MoeB/HesA"/>
</dbReference>
<dbReference type="GO" id="GO:0070566">
    <property type="term" value="F:adenylyltransferase activity"/>
    <property type="evidence" value="ECO:0007669"/>
    <property type="project" value="InterPro"/>
</dbReference>
<dbReference type="NCBIfam" id="NF004281">
    <property type="entry name" value="PRK05690.1"/>
    <property type="match status" value="1"/>
</dbReference>
<comment type="pathway">
    <text evidence="10">tRNA modification; 5-methoxycarbonylmethyl-2-thiouridine-tRNA biosynthesis.</text>
</comment>
<reference evidence="14" key="1">
    <citation type="submission" date="2016-09" db="EMBL/GenBank/DDBJ databases">
        <authorList>
            <person name="Hebert L."/>
            <person name="Moumen B."/>
        </authorList>
    </citation>
    <scope>NUCLEOTIDE SEQUENCE [LARGE SCALE GENOMIC DNA]</scope>
    <source>
        <strain evidence="14">OVI</strain>
    </source>
</reference>
<proteinExistence type="inferred from homology"/>
<dbReference type="AlphaFoldDB" id="A0A1G4I7U3"/>
<keyword evidence="9 10" id="KW-0511">Multifunctional enzyme</keyword>
<dbReference type="GO" id="GO:0046872">
    <property type="term" value="F:metal ion binding"/>
    <property type="evidence" value="ECO:0007669"/>
    <property type="project" value="UniProtKB-KW"/>
</dbReference>
<feature type="active site" description="Cysteine persulfide intermediate; for sulfurtransferase activity" evidence="10">
    <location>
        <position position="440"/>
    </location>
</feature>
<evidence type="ECO:0000256" key="6">
    <source>
        <dbReference type="ARBA" id="ARBA00022741"/>
    </source>
</evidence>
<dbReference type="CDD" id="cd00757">
    <property type="entry name" value="ThiF_MoeB_HesA_family"/>
    <property type="match status" value="1"/>
</dbReference>
<dbReference type="Pfam" id="PF00899">
    <property type="entry name" value="ThiF"/>
    <property type="match status" value="1"/>
</dbReference>
<comment type="caution">
    <text evidence="14">The sequence shown here is derived from an EMBL/GenBank/DDBJ whole genome shotgun (WGS) entry which is preliminary data.</text>
</comment>
<feature type="binding site" evidence="10">
    <location>
        <position position="127"/>
    </location>
    <ligand>
        <name>ATP</name>
        <dbReference type="ChEBI" id="CHEBI:30616"/>
    </ligand>
</feature>
<dbReference type="Pfam" id="PF00581">
    <property type="entry name" value="Rhodanese"/>
    <property type="match status" value="1"/>
</dbReference>
<keyword evidence="8 10" id="KW-0067">ATP-binding</keyword>
<dbReference type="PANTHER" id="PTHR10953">
    <property type="entry name" value="UBIQUITIN-ACTIVATING ENZYME E1"/>
    <property type="match status" value="1"/>
</dbReference>
<feature type="compositionally biased region" description="Polar residues" evidence="11">
    <location>
        <begin position="40"/>
        <end position="68"/>
    </location>
</feature>
<comment type="subcellular location">
    <subcellularLocation>
        <location evidence="1">Cytoplasm</location>
        <location evidence="1">Cytosol</location>
    </subcellularLocation>
</comment>
<keyword evidence="4 10" id="KW-0819">tRNA processing</keyword>
<evidence type="ECO:0000259" key="13">
    <source>
        <dbReference type="PROSITE" id="PS50206"/>
    </source>
</evidence>